<sequence>MEVNSNSRIFRGGITSEERKRNRLKYLRRRLRLFLPAVNMTLDTQVRRINVPYDFQPELLPAKAQPYWRELVQKYGYVAQVFIS</sequence>
<protein>
    <submittedName>
        <fullName evidence="1">Uncharacterized protein</fullName>
    </submittedName>
</protein>
<organism evidence="1 2">
    <name type="scientific">Hymenobacter metallicola</name>
    <dbReference type="NCBI Taxonomy" id="2563114"/>
    <lineage>
        <taxon>Bacteria</taxon>
        <taxon>Pseudomonadati</taxon>
        <taxon>Bacteroidota</taxon>
        <taxon>Cytophagia</taxon>
        <taxon>Cytophagales</taxon>
        <taxon>Hymenobacteraceae</taxon>
        <taxon>Hymenobacter</taxon>
    </lineage>
</organism>
<name>A0A4Z0PYE1_9BACT</name>
<evidence type="ECO:0000313" key="1">
    <source>
        <dbReference type="EMBL" id="TGE22800.1"/>
    </source>
</evidence>
<comment type="caution">
    <text evidence="1">The sequence shown here is derived from an EMBL/GenBank/DDBJ whole genome shotgun (WGS) entry which is preliminary data.</text>
</comment>
<dbReference type="AlphaFoldDB" id="A0A4Z0PYE1"/>
<gene>
    <name evidence="1" type="ORF">E5K02_20765</name>
</gene>
<proteinExistence type="predicted"/>
<dbReference type="Proteomes" id="UP000298471">
    <property type="component" value="Unassembled WGS sequence"/>
</dbReference>
<accession>A0A4Z0PYE1</accession>
<reference evidence="1 2" key="1">
    <citation type="submission" date="2019-04" db="EMBL/GenBank/DDBJ databases">
        <authorList>
            <person name="Feng G."/>
            <person name="Zhang J."/>
            <person name="Zhu H."/>
        </authorList>
    </citation>
    <scope>NUCLEOTIDE SEQUENCE [LARGE SCALE GENOMIC DNA]</scope>
    <source>
        <strain evidence="1 2">9PBR-1</strain>
    </source>
</reference>
<dbReference type="EMBL" id="SRMB01000005">
    <property type="protein sequence ID" value="TGE22800.1"/>
    <property type="molecule type" value="Genomic_DNA"/>
</dbReference>
<evidence type="ECO:0000313" key="2">
    <source>
        <dbReference type="Proteomes" id="UP000298471"/>
    </source>
</evidence>
<keyword evidence="2" id="KW-1185">Reference proteome</keyword>